<reference evidence="1" key="1">
    <citation type="submission" date="2021-06" db="EMBL/GenBank/DDBJ databases">
        <authorList>
            <person name="Kallberg Y."/>
            <person name="Tangrot J."/>
            <person name="Rosling A."/>
        </authorList>
    </citation>
    <scope>NUCLEOTIDE SEQUENCE</scope>
    <source>
        <strain evidence="1">CL551</strain>
    </source>
</reference>
<sequence length="74" mass="8664">MTLACEELMAQIHAYHKRHLLFDISFRDNESPQLCFFQLLIMQWCVKEIGRCLAGIMENAELDLPYTNSKVCKN</sequence>
<proteinExistence type="predicted"/>
<organism evidence="1 2">
    <name type="scientific">Acaulospora morrowiae</name>
    <dbReference type="NCBI Taxonomy" id="94023"/>
    <lineage>
        <taxon>Eukaryota</taxon>
        <taxon>Fungi</taxon>
        <taxon>Fungi incertae sedis</taxon>
        <taxon>Mucoromycota</taxon>
        <taxon>Glomeromycotina</taxon>
        <taxon>Glomeromycetes</taxon>
        <taxon>Diversisporales</taxon>
        <taxon>Acaulosporaceae</taxon>
        <taxon>Acaulospora</taxon>
    </lineage>
</organism>
<dbReference type="Proteomes" id="UP000789342">
    <property type="component" value="Unassembled WGS sequence"/>
</dbReference>
<accession>A0A9N9A6Z4</accession>
<dbReference type="EMBL" id="CAJVPV010002156">
    <property type="protein sequence ID" value="CAG8519264.1"/>
    <property type="molecule type" value="Genomic_DNA"/>
</dbReference>
<protein>
    <submittedName>
        <fullName evidence="1">15185_t:CDS:1</fullName>
    </submittedName>
</protein>
<keyword evidence="2" id="KW-1185">Reference proteome</keyword>
<evidence type="ECO:0000313" key="1">
    <source>
        <dbReference type="EMBL" id="CAG8519264.1"/>
    </source>
</evidence>
<gene>
    <name evidence="1" type="ORF">AMORRO_LOCUS4118</name>
</gene>
<comment type="caution">
    <text evidence="1">The sequence shown here is derived from an EMBL/GenBank/DDBJ whole genome shotgun (WGS) entry which is preliminary data.</text>
</comment>
<evidence type="ECO:0000313" key="2">
    <source>
        <dbReference type="Proteomes" id="UP000789342"/>
    </source>
</evidence>
<name>A0A9N9A6Z4_9GLOM</name>
<dbReference type="AlphaFoldDB" id="A0A9N9A6Z4"/>